<comment type="caution">
    <text evidence="2">The sequence shown here is derived from an EMBL/GenBank/DDBJ whole genome shotgun (WGS) entry which is preliminary data.</text>
</comment>
<dbReference type="InterPro" id="IPR048371">
    <property type="entry name" value="ZNHIT3_C"/>
</dbReference>
<accession>A0A9P6RVA1</accession>
<feature type="domain" description="Zinc finger HIT" evidence="1">
    <location>
        <begin position="46"/>
        <end position="103"/>
    </location>
</feature>
<evidence type="ECO:0000313" key="3">
    <source>
        <dbReference type="Proteomes" id="UP000738325"/>
    </source>
</evidence>
<organism evidence="2 3">
    <name type="scientific">Dissophora globulifera</name>
    <dbReference type="NCBI Taxonomy" id="979702"/>
    <lineage>
        <taxon>Eukaryota</taxon>
        <taxon>Fungi</taxon>
        <taxon>Fungi incertae sedis</taxon>
        <taxon>Mucoromycota</taxon>
        <taxon>Mortierellomycotina</taxon>
        <taxon>Mortierellomycetes</taxon>
        <taxon>Mortierellales</taxon>
        <taxon>Mortierellaceae</taxon>
        <taxon>Dissophora</taxon>
    </lineage>
</organism>
<name>A0A9P6RVA1_9FUNG</name>
<dbReference type="OrthoDB" id="18412at2759"/>
<proteinExistence type="predicted"/>
<dbReference type="AlphaFoldDB" id="A0A9P6RVA1"/>
<evidence type="ECO:0000313" key="2">
    <source>
        <dbReference type="EMBL" id="KAG0326645.1"/>
    </source>
</evidence>
<reference evidence="2" key="1">
    <citation type="journal article" date="2020" name="Fungal Divers.">
        <title>Resolving the Mortierellaceae phylogeny through synthesis of multi-gene phylogenetics and phylogenomics.</title>
        <authorList>
            <person name="Vandepol N."/>
            <person name="Liber J."/>
            <person name="Desiro A."/>
            <person name="Na H."/>
            <person name="Kennedy M."/>
            <person name="Barry K."/>
            <person name="Grigoriev I.V."/>
            <person name="Miller A.N."/>
            <person name="O'Donnell K."/>
            <person name="Stajich J.E."/>
            <person name="Bonito G."/>
        </authorList>
    </citation>
    <scope>NUCLEOTIDE SEQUENCE</scope>
    <source>
        <strain evidence="2">REB-010B</strain>
    </source>
</reference>
<dbReference type="Proteomes" id="UP000738325">
    <property type="component" value="Unassembled WGS sequence"/>
</dbReference>
<keyword evidence="3" id="KW-1185">Reference proteome</keyword>
<gene>
    <name evidence="2" type="ORF">BGZ99_009227</name>
</gene>
<dbReference type="Pfam" id="PF21373">
    <property type="entry name" value="ZNHIT3_C"/>
    <property type="match status" value="1"/>
</dbReference>
<sequence>MHTTLVAIRSIKLTERFITESIPVPPVEPIPDYLVEEPVTALRDEQLSRIAQSPALKDMLKNDGLRRLIKMIDSSENPEYLLDKARKDDRRFMEFSDEVLAVVGREPGQSETDQVLEIMGMSKHPK</sequence>
<dbReference type="EMBL" id="JAAAIP010000077">
    <property type="protein sequence ID" value="KAG0326645.1"/>
    <property type="molecule type" value="Genomic_DNA"/>
</dbReference>
<protein>
    <recommendedName>
        <fullName evidence="1">Zinc finger HIT domain-containing protein</fullName>
    </recommendedName>
</protein>
<evidence type="ECO:0000259" key="1">
    <source>
        <dbReference type="Pfam" id="PF21373"/>
    </source>
</evidence>